<keyword evidence="3" id="KW-1185">Reference proteome</keyword>
<evidence type="ECO:0000313" key="3">
    <source>
        <dbReference type="Proteomes" id="UP000324222"/>
    </source>
</evidence>
<gene>
    <name evidence="2" type="ORF">E2C01_028616</name>
</gene>
<protein>
    <submittedName>
        <fullName evidence="2">Uncharacterized protein</fullName>
    </submittedName>
</protein>
<reference evidence="2 3" key="1">
    <citation type="submission" date="2019-05" db="EMBL/GenBank/DDBJ databases">
        <title>Another draft genome of Portunus trituberculatus and its Hox gene families provides insights of decapod evolution.</title>
        <authorList>
            <person name="Jeong J.-H."/>
            <person name="Song I."/>
            <person name="Kim S."/>
            <person name="Choi T."/>
            <person name="Kim D."/>
            <person name="Ryu S."/>
            <person name="Kim W."/>
        </authorList>
    </citation>
    <scope>NUCLEOTIDE SEQUENCE [LARGE SCALE GENOMIC DNA]</scope>
    <source>
        <tissue evidence="2">Muscle</tissue>
    </source>
</reference>
<feature type="region of interest" description="Disordered" evidence="1">
    <location>
        <begin position="1"/>
        <end position="33"/>
    </location>
</feature>
<evidence type="ECO:0000313" key="2">
    <source>
        <dbReference type="EMBL" id="MPC35197.1"/>
    </source>
</evidence>
<comment type="caution">
    <text evidence="2">The sequence shown here is derived from an EMBL/GenBank/DDBJ whole genome shotgun (WGS) entry which is preliminary data.</text>
</comment>
<name>A0A5B7EPJ9_PORTR</name>
<proteinExistence type="predicted"/>
<dbReference type="EMBL" id="VSRR010003221">
    <property type="protein sequence ID" value="MPC35197.1"/>
    <property type="molecule type" value="Genomic_DNA"/>
</dbReference>
<accession>A0A5B7EPJ9</accession>
<evidence type="ECO:0000256" key="1">
    <source>
        <dbReference type="SAM" id="MobiDB-lite"/>
    </source>
</evidence>
<organism evidence="2 3">
    <name type="scientific">Portunus trituberculatus</name>
    <name type="common">Swimming crab</name>
    <name type="synonym">Neptunus trituberculatus</name>
    <dbReference type="NCBI Taxonomy" id="210409"/>
    <lineage>
        <taxon>Eukaryota</taxon>
        <taxon>Metazoa</taxon>
        <taxon>Ecdysozoa</taxon>
        <taxon>Arthropoda</taxon>
        <taxon>Crustacea</taxon>
        <taxon>Multicrustacea</taxon>
        <taxon>Malacostraca</taxon>
        <taxon>Eumalacostraca</taxon>
        <taxon>Eucarida</taxon>
        <taxon>Decapoda</taxon>
        <taxon>Pleocyemata</taxon>
        <taxon>Brachyura</taxon>
        <taxon>Eubrachyura</taxon>
        <taxon>Portunoidea</taxon>
        <taxon>Portunidae</taxon>
        <taxon>Portuninae</taxon>
        <taxon>Portunus</taxon>
    </lineage>
</organism>
<dbReference type="AlphaFoldDB" id="A0A5B7EPJ9"/>
<dbReference type="Proteomes" id="UP000324222">
    <property type="component" value="Unassembled WGS sequence"/>
</dbReference>
<sequence>MLEKCLPAARPRDMVVPTEEATEGRREEEVEDGAGGWCGGGLTWRPVVKRRAGVAADGPGGAVMAALQGRTEFSQGIGLRHGQGRVAGAGWRDGGDDVTLLGRSPPILTRLGRHVLQGKTRLLLHACLCISANLSPSTSALLMRNQRLTLTPWPRLSIDRHTSRNPRHAYYQTPASASYIRH</sequence>